<keyword evidence="3" id="KW-1185">Reference proteome</keyword>
<reference evidence="2 3" key="1">
    <citation type="journal article" date="2019" name="G3 (Bethesda)">
        <title>Sequencing of a Wild Apple (Malus baccata) Genome Unravels the Differences Between Cultivated and Wild Apple Species Regarding Disease Resistance and Cold Tolerance.</title>
        <authorList>
            <person name="Chen X."/>
        </authorList>
    </citation>
    <scope>NUCLEOTIDE SEQUENCE [LARGE SCALE GENOMIC DNA]</scope>
    <source>
        <strain evidence="3">cv. Shandingzi</strain>
        <tissue evidence="2">Leaves</tissue>
    </source>
</reference>
<dbReference type="PANTHER" id="PTHR33372:SF10">
    <property type="entry name" value="OS03G0137300 PROTEIN"/>
    <property type="match status" value="1"/>
</dbReference>
<dbReference type="InterPro" id="IPR021788">
    <property type="entry name" value="CPP1-like"/>
</dbReference>
<accession>A0A540MC94</accession>
<dbReference type="AlphaFoldDB" id="A0A540MC94"/>
<gene>
    <name evidence="2" type="ORF">C1H46_018101</name>
</gene>
<evidence type="ECO:0008006" key="4">
    <source>
        <dbReference type="Google" id="ProtNLM"/>
    </source>
</evidence>
<proteinExistence type="predicted"/>
<evidence type="ECO:0000256" key="1">
    <source>
        <dbReference type="SAM" id="MobiDB-lite"/>
    </source>
</evidence>
<protein>
    <recommendedName>
        <fullName evidence="4">Protein CHAPERONE-LIKE PROTEIN OF POR1, chloroplastic</fullName>
    </recommendedName>
</protein>
<dbReference type="Proteomes" id="UP000315295">
    <property type="component" value="Unassembled WGS sequence"/>
</dbReference>
<comment type="caution">
    <text evidence="2">The sequence shown here is derived from an EMBL/GenBank/DDBJ whole genome shotgun (WGS) entry which is preliminary data.</text>
</comment>
<dbReference type="Pfam" id="PF11833">
    <property type="entry name" value="CPP1-like"/>
    <property type="match status" value="1"/>
</dbReference>
<dbReference type="EMBL" id="VIEB01000294">
    <property type="protein sequence ID" value="TQD96335.1"/>
    <property type="molecule type" value="Genomic_DNA"/>
</dbReference>
<organism evidence="2 3">
    <name type="scientific">Malus baccata</name>
    <name type="common">Siberian crab apple</name>
    <name type="synonym">Pyrus baccata</name>
    <dbReference type="NCBI Taxonomy" id="106549"/>
    <lineage>
        <taxon>Eukaryota</taxon>
        <taxon>Viridiplantae</taxon>
        <taxon>Streptophyta</taxon>
        <taxon>Embryophyta</taxon>
        <taxon>Tracheophyta</taxon>
        <taxon>Spermatophyta</taxon>
        <taxon>Magnoliopsida</taxon>
        <taxon>eudicotyledons</taxon>
        <taxon>Gunneridae</taxon>
        <taxon>Pentapetalae</taxon>
        <taxon>rosids</taxon>
        <taxon>fabids</taxon>
        <taxon>Rosales</taxon>
        <taxon>Rosaceae</taxon>
        <taxon>Amygdaloideae</taxon>
        <taxon>Maleae</taxon>
        <taxon>Malus</taxon>
    </lineage>
</organism>
<feature type="region of interest" description="Disordered" evidence="1">
    <location>
        <begin position="1"/>
        <end position="35"/>
    </location>
</feature>
<dbReference type="GO" id="GO:0031969">
    <property type="term" value="C:chloroplast membrane"/>
    <property type="evidence" value="ECO:0007669"/>
    <property type="project" value="TreeGrafter"/>
</dbReference>
<name>A0A540MC94_MALBA</name>
<dbReference type="PANTHER" id="PTHR33372">
    <property type="match status" value="1"/>
</dbReference>
<evidence type="ECO:0000313" key="3">
    <source>
        <dbReference type="Proteomes" id="UP000315295"/>
    </source>
</evidence>
<sequence length="366" mass="38900">MAATLSVRPNRLSAGSSFPRPPLRRPGPTGIRKPAMQFEPWRGSIAPSRRTLTWAATAASRADDNAPFEMSVENALKLLGVSDGASFDEILRAKNSIVAACKDDQEAIAQVEAAYDMLLMRSLTQRRAGKVVNSSVRYADVKPVSAPGIGSVPQWLQATVKNPPIAVETPSTSDLGVQVGVYGALMALTYVNGASGSSSGPYGGADVPGLILAGSFGASLYFMTKKNIKLGKATIITVGGLVAGAVVGSAVENFLQVDIVPFLGIHSPAAVIGFSFKFSGQALLIYRYDPFGFLPISVRPRMLRTPVVMNLISQDLLSCKKSFVFDCKLEIKRTVIESQVCCPGISLSLTSLAGRENRGRTKTMVE</sequence>
<dbReference type="STRING" id="106549.A0A540MC94"/>
<evidence type="ECO:0000313" key="2">
    <source>
        <dbReference type="EMBL" id="TQD96335.1"/>
    </source>
</evidence>